<feature type="transmembrane region" description="Helical" evidence="1">
    <location>
        <begin position="333"/>
        <end position="354"/>
    </location>
</feature>
<feature type="transmembrane region" description="Helical" evidence="1">
    <location>
        <begin position="170"/>
        <end position="191"/>
    </location>
</feature>
<dbReference type="AlphaFoldDB" id="A0A6J7QNQ1"/>
<dbReference type="EMBL" id="CAFBOP010000034">
    <property type="protein sequence ID" value="CAB4987621.1"/>
    <property type="molecule type" value="Genomic_DNA"/>
</dbReference>
<feature type="transmembrane region" description="Helical" evidence="1">
    <location>
        <begin position="229"/>
        <end position="249"/>
    </location>
</feature>
<evidence type="ECO:0000313" key="2">
    <source>
        <dbReference type="EMBL" id="CAB4783334.1"/>
    </source>
</evidence>
<reference evidence="4" key="1">
    <citation type="submission" date="2020-05" db="EMBL/GenBank/DDBJ databases">
        <authorList>
            <person name="Chiriac C."/>
            <person name="Salcher M."/>
            <person name="Ghai R."/>
            <person name="Kavagutti S V."/>
        </authorList>
    </citation>
    <scope>NUCLEOTIDE SEQUENCE</scope>
</reference>
<name>A0A6J7QNQ1_9ZZZZ</name>
<sequence length="372" mass="40259">MFQRVLWVSLTQALRSVALLLLPICFITLLAWSTAGSSTAHTSDPLRVALWVWLACHHIPFSLMLPPADVSGLLSYLPLGALVFPFIAIRKGYRRITRHIDIGEQSIRLARSLFTFIYTLLATSIAWISQSHAVTPIIYWTPVIVGLGTWLTTSTVVNRKRSSTFIPIDLSLRFLAIMLGISSVVLGVALFGQLSVVKNLTVILQPGILGGILLLLINILFIPNAIVATLSYLAGSGFAIGAGTIISPWTHTIAEIPALPILGALPTGAHPSLLLVAIFFVAIGALLHSSTISLNQRVISQSFAVIILFILFLAFMSSGALMTPSLRAVGVSIWKFPLVLTLEIGVGILLAMFIPRLMERVSARGNIRKRSA</sequence>
<keyword evidence="1" id="KW-0812">Transmembrane</keyword>
<feature type="transmembrane region" description="Helical" evidence="1">
    <location>
        <begin position="299"/>
        <end position="321"/>
    </location>
</feature>
<feature type="transmembrane region" description="Helical" evidence="1">
    <location>
        <begin position="269"/>
        <end position="287"/>
    </location>
</feature>
<dbReference type="InterPro" id="IPR045931">
    <property type="entry name" value="DUF6350"/>
</dbReference>
<dbReference type="Pfam" id="PF19877">
    <property type="entry name" value="DUF6350"/>
    <property type="match status" value="1"/>
</dbReference>
<evidence type="ECO:0000313" key="3">
    <source>
        <dbReference type="EMBL" id="CAB4987621.1"/>
    </source>
</evidence>
<feature type="transmembrane region" description="Helical" evidence="1">
    <location>
        <begin position="70"/>
        <end position="89"/>
    </location>
</feature>
<feature type="transmembrane region" description="Helical" evidence="1">
    <location>
        <begin position="137"/>
        <end position="158"/>
    </location>
</feature>
<accession>A0A6J7QNQ1</accession>
<dbReference type="EMBL" id="CAFAAC010000017">
    <property type="protein sequence ID" value="CAB4783334.1"/>
    <property type="molecule type" value="Genomic_DNA"/>
</dbReference>
<keyword evidence="1" id="KW-0472">Membrane</keyword>
<gene>
    <name evidence="2" type="ORF">UFOPK2967_00449</name>
    <name evidence="3" type="ORF">UFOPK3984_00823</name>
    <name evidence="4" type="ORF">UFOPK4114_00718</name>
</gene>
<organism evidence="4">
    <name type="scientific">freshwater metagenome</name>
    <dbReference type="NCBI Taxonomy" id="449393"/>
    <lineage>
        <taxon>unclassified sequences</taxon>
        <taxon>metagenomes</taxon>
        <taxon>ecological metagenomes</taxon>
    </lineage>
</organism>
<dbReference type="EMBL" id="CAFBPP010000026">
    <property type="protein sequence ID" value="CAB5018631.1"/>
    <property type="molecule type" value="Genomic_DNA"/>
</dbReference>
<proteinExistence type="predicted"/>
<evidence type="ECO:0000313" key="4">
    <source>
        <dbReference type="EMBL" id="CAB5018631.1"/>
    </source>
</evidence>
<protein>
    <submittedName>
        <fullName evidence="4">Unannotated protein</fullName>
    </submittedName>
</protein>
<feature type="transmembrane region" description="Helical" evidence="1">
    <location>
        <begin position="109"/>
        <end position="131"/>
    </location>
</feature>
<keyword evidence="1" id="KW-1133">Transmembrane helix</keyword>
<feature type="transmembrane region" description="Helical" evidence="1">
    <location>
        <begin position="203"/>
        <end position="222"/>
    </location>
</feature>
<evidence type="ECO:0000256" key="1">
    <source>
        <dbReference type="SAM" id="Phobius"/>
    </source>
</evidence>